<evidence type="ECO:0000313" key="4">
    <source>
        <dbReference type="Proteomes" id="UP001500571"/>
    </source>
</evidence>
<keyword evidence="2" id="KW-1133">Transmembrane helix</keyword>
<dbReference type="EMBL" id="BAAAPB010000001">
    <property type="protein sequence ID" value="GAA1950052.1"/>
    <property type="molecule type" value="Genomic_DNA"/>
</dbReference>
<proteinExistence type="predicted"/>
<keyword evidence="2" id="KW-0472">Membrane</keyword>
<reference evidence="4" key="1">
    <citation type="journal article" date="2019" name="Int. J. Syst. Evol. Microbiol.">
        <title>The Global Catalogue of Microorganisms (GCM) 10K type strain sequencing project: providing services to taxonomists for standard genome sequencing and annotation.</title>
        <authorList>
            <consortium name="The Broad Institute Genomics Platform"/>
            <consortium name="The Broad Institute Genome Sequencing Center for Infectious Disease"/>
            <person name="Wu L."/>
            <person name="Ma J."/>
        </authorList>
    </citation>
    <scope>NUCLEOTIDE SEQUENCE [LARGE SCALE GENOMIC DNA]</scope>
    <source>
        <strain evidence="4">JCM 15309</strain>
    </source>
</reference>
<keyword evidence="4" id="KW-1185">Reference proteome</keyword>
<gene>
    <name evidence="3" type="ORF">GCM10009798_06620</name>
</gene>
<protein>
    <recommendedName>
        <fullName evidence="5">DUF4231 domain-containing protein</fullName>
    </recommendedName>
</protein>
<evidence type="ECO:0008006" key="5">
    <source>
        <dbReference type="Google" id="ProtNLM"/>
    </source>
</evidence>
<evidence type="ECO:0000256" key="2">
    <source>
        <dbReference type="SAM" id="Phobius"/>
    </source>
</evidence>
<dbReference type="Proteomes" id="UP001500571">
    <property type="component" value="Unassembled WGS sequence"/>
</dbReference>
<sequence>MPLADGLPAEAKPLYDELARLFRGHSGGIDSLMYNWGTICSLLASGAAGVVATVEPLIASVLAALAAFFIAATRVLSFDGRWRWHLQRRARYASIIYRLNRGQLSSELEQRDLIRHLYAELEEERMRDGLLPGSGGSVETPARPATSIAAEA</sequence>
<keyword evidence="2" id="KW-0812">Transmembrane</keyword>
<evidence type="ECO:0000313" key="3">
    <source>
        <dbReference type="EMBL" id="GAA1950052.1"/>
    </source>
</evidence>
<comment type="caution">
    <text evidence="3">The sequence shown here is derived from an EMBL/GenBank/DDBJ whole genome shotgun (WGS) entry which is preliminary data.</text>
</comment>
<accession>A0ABP5BPR0</accession>
<evidence type="ECO:0000256" key="1">
    <source>
        <dbReference type="SAM" id="MobiDB-lite"/>
    </source>
</evidence>
<feature type="transmembrane region" description="Helical" evidence="2">
    <location>
        <begin position="57"/>
        <end position="76"/>
    </location>
</feature>
<organism evidence="3 4">
    <name type="scientific">Nocardioides panacihumi</name>
    <dbReference type="NCBI Taxonomy" id="400774"/>
    <lineage>
        <taxon>Bacteria</taxon>
        <taxon>Bacillati</taxon>
        <taxon>Actinomycetota</taxon>
        <taxon>Actinomycetes</taxon>
        <taxon>Propionibacteriales</taxon>
        <taxon>Nocardioidaceae</taxon>
        <taxon>Nocardioides</taxon>
    </lineage>
</organism>
<name>A0ABP5BPR0_9ACTN</name>
<dbReference type="RefSeq" id="WP_344042384.1">
    <property type="nucleotide sequence ID" value="NZ_BAAAPB010000001.1"/>
</dbReference>
<feature type="region of interest" description="Disordered" evidence="1">
    <location>
        <begin position="129"/>
        <end position="152"/>
    </location>
</feature>